<dbReference type="Proteomes" id="UP000225706">
    <property type="component" value="Unassembled WGS sequence"/>
</dbReference>
<organism evidence="2 3">
    <name type="scientific">Stylophora pistillata</name>
    <name type="common">Smooth cauliflower coral</name>
    <dbReference type="NCBI Taxonomy" id="50429"/>
    <lineage>
        <taxon>Eukaryota</taxon>
        <taxon>Metazoa</taxon>
        <taxon>Cnidaria</taxon>
        <taxon>Anthozoa</taxon>
        <taxon>Hexacorallia</taxon>
        <taxon>Scleractinia</taxon>
        <taxon>Astrocoeniina</taxon>
        <taxon>Pocilloporidae</taxon>
        <taxon>Stylophora</taxon>
    </lineage>
</organism>
<dbReference type="InterPro" id="IPR043502">
    <property type="entry name" value="DNA/RNA_pol_sf"/>
</dbReference>
<dbReference type="PROSITE" id="PS50878">
    <property type="entry name" value="RT_POL"/>
    <property type="match status" value="1"/>
</dbReference>
<dbReference type="PANTHER" id="PTHR21301:SF10">
    <property type="entry name" value="REVERSE TRANSCRIPTASE DOMAIN-CONTAINING PROTEIN"/>
    <property type="match status" value="1"/>
</dbReference>
<feature type="domain" description="Reverse transcriptase" evidence="1">
    <location>
        <begin position="197"/>
        <end position="431"/>
    </location>
</feature>
<dbReference type="AlphaFoldDB" id="A0A2B4RW34"/>
<dbReference type="CDD" id="cd00304">
    <property type="entry name" value="RT_like"/>
    <property type="match status" value="1"/>
</dbReference>
<comment type="caution">
    <text evidence="2">The sequence shown here is derived from an EMBL/GenBank/DDBJ whole genome shotgun (WGS) entry which is preliminary data.</text>
</comment>
<dbReference type="OrthoDB" id="5979974at2759"/>
<protein>
    <recommendedName>
        <fullName evidence="1">Reverse transcriptase domain-containing protein</fullName>
    </recommendedName>
</protein>
<evidence type="ECO:0000313" key="3">
    <source>
        <dbReference type="Proteomes" id="UP000225706"/>
    </source>
</evidence>
<evidence type="ECO:0000313" key="2">
    <source>
        <dbReference type="EMBL" id="PFX20455.1"/>
    </source>
</evidence>
<dbReference type="Pfam" id="PF00078">
    <property type="entry name" value="RVT_1"/>
    <property type="match status" value="1"/>
</dbReference>
<dbReference type="Pfam" id="PF26215">
    <property type="entry name" value="HTH_animal"/>
    <property type="match status" value="1"/>
</dbReference>
<dbReference type="PANTHER" id="PTHR21301">
    <property type="entry name" value="REVERSE TRANSCRIPTASE"/>
    <property type="match status" value="1"/>
</dbReference>
<proteinExistence type="predicted"/>
<evidence type="ECO:0000259" key="1">
    <source>
        <dbReference type="PROSITE" id="PS50878"/>
    </source>
</evidence>
<dbReference type="STRING" id="50429.A0A2B4RW34"/>
<dbReference type="InterPro" id="IPR000477">
    <property type="entry name" value="RT_dom"/>
</dbReference>
<dbReference type="SUPFAM" id="SSF56672">
    <property type="entry name" value="DNA/RNA polymerases"/>
    <property type="match status" value="1"/>
</dbReference>
<dbReference type="InterPro" id="IPR058912">
    <property type="entry name" value="HTH_animal"/>
</dbReference>
<reference evidence="3" key="1">
    <citation type="journal article" date="2017" name="bioRxiv">
        <title>Comparative analysis of the genomes of Stylophora pistillata and Acropora digitifera provides evidence for extensive differences between species of corals.</title>
        <authorList>
            <person name="Voolstra C.R."/>
            <person name="Li Y."/>
            <person name="Liew Y.J."/>
            <person name="Baumgarten S."/>
            <person name="Zoccola D."/>
            <person name="Flot J.-F."/>
            <person name="Tambutte S."/>
            <person name="Allemand D."/>
            <person name="Aranda M."/>
        </authorList>
    </citation>
    <scope>NUCLEOTIDE SEQUENCE [LARGE SCALE GENOMIC DNA]</scope>
</reference>
<accession>A0A2B4RW34</accession>
<sequence>MLRNKLQLEVTNTHTRKISRLLYRETDVDEHILNISSYELSFFQKLVLCRGLKFAIPQRVSPVEIKASFEKAYWNLERHLPNENLRELAAASLRSVALEYINKSSPKPPKALLQAIEDLKKRDDIVVTKPDKGSGVVVMDKSEYLRLLSEASINDTSKFRFVDSERPRTRGRPPKYYHPLLQKERELETLVRKILPKSIADALRPKGSRLAHLYGLPKTHKEQLAVRPILSATNTYNYSLAKWLDDKLKPLSCNQYTVTDTFRFADEVRGFEIRNGEILVSYDVISLFTNVPLEETIQILAEKAFAQDWFNETHSLNISKADLIDLLRAATKNQLFQFDGALYEQTDGVAMGSPLGPLLANVFMCSIEENLERHGQLPRYYRRYVDDTLTVMPDRVTAGQFLDTLNSTHPSLQFTMEVEREGSLPFLGTELLNRAPKIESKVYIKRTNTGLLLHFQSHVDIKYKRSLVNTMVDRAYRLSSNWSFFSEECDRLRGVFHNLKYPKPLVETTIKRFVERRISSAEPCPSPDVPSETVRLVLPFKDQSSANHVKQQLNSLSSKLSVTVQPVFVSPKLDQQLKQHEIKPPIVNQQCIVYEFKCNLCDAGPAQSQR</sequence>
<name>A0A2B4RW34_STYPI</name>
<dbReference type="EMBL" id="LSMT01000316">
    <property type="protein sequence ID" value="PFX20455.1"/>
    <property type="molecule type" value="Genomic_DNA"/>
</dbReference>
<keyword evidence="3" id="KW-1185">Reference proteome</keyword>
<gene>
    <name evidence="2" type="ORF">AWC38_SpisGene15093</name>
</gene>